<protein>
    <submittedName>
        <fullName evidence="2">Nuclear transport factor 2 family protein</fullName>
    </submittedName>
</protein>
<dbReference type="EMBL" id="JABUKG010000010">
    <property type="protein sequence ID" value="MBY6321387.1"/>
    <property type="molecule type" value="Genomic_DNA"/>
</dbReference>
<dbReference type="Proteomes" id="UP001520140">
    <property type="component" value="Unassembled WGS sequence"/>
</dbReference>
<dbReference type="Gene3D" id="3.10.450.50">
    <property type="match status" value="1"/>
</dbReference>
<dbReference type="RefSeq" id="WP_068106335.1">
    <property type="nucleotide sequence ID" value="NZ_JABUKE010000012.1"/>
</dbReference>
<proteinExistence type="predicted"/>
<gene>
    <name evidence="2" type="ORF">HQ605_11175</name>
</gene>
<organism evidence="2 3">
    <name type="scientific">Rhodococcoides kroppenstedtii</name>
    <dbReference type="NCBI Taxonomy" id="293050"/>
    <lineage>
        <taxon>Bacteria</taxon>
        <taxon>Bacillati</taxon>
        <taxon>Actinomycetota</taxon>
        <taxon>Actinomycetes</taxon>
        <taxon>Mycobacteriales</taxon>
        <taxon>Nocardiaceae</taxon>
        <taxon>Rhodococcoides</taxon>
    </lineage>
</organism>
<keyword evidence="3" id="KW-1185">Reference proteome</keyword>
<dbReference type="CDD" id="cd00531">
    <property type="entry name" value="NTF2_like"/>
    <property type="match status" value="1"/>
</dbReference>
<dbReference type="InterPro" id="IPR037401">
    <property type="entry name" value="SnoaL-like"/>
</dbReference>
<dbReference type="SUPFAM" id="SSF54427">
    <property type="entry name" value="NTF2-like"/>
    <property type="match status" value="1"/>
</dbReference>
<sequence length="162" mass="18109">MTHPDTVAERLTRLEDLEAIRLLDAQYCRHLDDGNWDDLLSLFTEDGEFDGLSHPVGKPAMAEFFAGLESGGLTEFWHFVTNLEIELEGDTAVARSFLWQPCALDGTATIAAGRYTDSLVKVDGRWLYRVKQVRFHFFGPLADGWADGRFGLESARAAAVTR</sequence>
<name>A0ABS7NUI3_9NOCA</name>
<evidence type="ECO:0000259" key="1">
    <source>
        <dbReference type="Pfam" id="PF13577"/>
    </source>
</evidence>
<dbReference type="Pfam" id="PF13577">
    <property type="entry name" value="SnoaL_4"/>
    <property type="match status" value="1"/>
</dbReference>
<feature type="domain" description="SnoaL-like" evidence="1">
    <location>
        <begin position="13"/>
        <end position="127"/>
    </location>
</feature>
<dbReference type="InterPro" id="IPR032710">
    <property type="entry name" value="NTF2-like_dom_sf"/>
</dbReference>
<reference evidence="2 3" key="1">
    <citation type="submission" date="2020-06" db="EMBL/GenBank/DDBJ databases">
        <title>Taxonomy, biology and ecology of Rhodococcus bacteria occurring in California pistachio and other woody hosts as revealed by genome sequence analyses.</title>
        <authorList>
            <person name="Gai Y."/>
            <person name="Riely B."/>
        </authorList>
    </citation>
    <scope>NUCLEOTIDE SEQUENCE [LARGE SCALE GENOMIC DNA]</scope>
    <source>
        <strain evidence="2 3">BP-284</strain>
    </source>
</reference>
<evidence type="ECO:0000313" key="2">
    <source>
        <dbReference type="EMBL" id="MBY6321387.1"/>
    </source>
</evidence>
<evidence type="ECO:0000313" key="3">
    <source>
        <dbReference type="Proteomes" id="UP001520140"/>
    </source>
</evidence>
<accession>A0ABS7NUI3</accession>
<comment type="caution">
    <text evidence="2">The sequence shown here is derived from an EMBL/GenBank/DDBJ whole genome shotgun (WGS) entry which is preliminary data.</text>
</comment>